<feature type="compositionally biased region" description="Pro residues" evidence="1">
    <location>
        <begin position="154"/>
        <end position="164"/>
    </location>
</feature>
<keyword evidence="3" id="KW-1185">Reference proteome</keyword>
<feature type="region of interest" description="Disordered" evidence="1">
    <location>
        <begin position="120"/>
        <end position="208"/>
    </location>
</feature>
<feature type="compositionally biased region" description="Polar residues" evidence="1">
    <location>
        <begin position="170"/>
        <end position="183"/>
    </location>
</feature>
<accession>A0ABQ6N667</accession>
<feature type="compositionally biased region" description="Basic residues" evidence="1">
    <location>
        <begin position="85"/>
        <end position="94"/>
    </location>
</feature>
<protein>
    <submittedName>
        <fullName evidence="2">Uncharacterized protein</fullName>
    </submittedName>
</protein>
<sequence length="370" mass="36482">MLFADSSFELFDFSVEDTLSSLTGSADAFSDMEPLPLTGQVPDPFTHKRIMGVAGSMSMDLAAGSGSVNAPLVFHDEEGQDAAKAKRQRKGHRRSSSEGVMMGGAGMSLGGSMPLAGDLVSRGGAGGGGGSRALPAPSLQSGLQSGLLPLPLAGGPPPLHPGAPPLASVPSLQTGHSLATSPTNSKSPSHNPLLSNNSSSSSNNTFAPDEYNSILTDLATGGTPPGSLSPAHPVFFKSDSEEQRLVETAPMPSTLRGPYGGAANFATNGMAAATAEARAFIAMTQYVQAAQVGYMQGAGVQAAGAQGAGVQAAGVQGAGVPVVQAAGVQGAQGAGVQGAQGAGVQGAQGAGVPETAVPPPANFVEASAAP</sequence>
<proteinExistence type="predicted"/>
<evidence type="ECO:0000313" key="3">
    <source>
        <dbReference type="Proteomes" id="UP001165060"/>
    </source>
</evidence>
<comment type="caution">
    <text evidence="2">The sequence shown here is derived from an EMBL/GenBank/DDBJ whole genome shotgun (WGS) entry which is preliminary data.</text>
</comment>
<feature type="compositionally biased region" description="Low complexity" evidence="1">
    <location>
        <begin position="184"/>
        <end position="204"/>
    </location>
</feature>
<gene>
    <name evidence="2" type="ORF">TeGR_g12207</name>
</gene>
<dbReference type="Proteomes" id="UP001165060">
    <property type="component" value="Unassembled WGS sequence"/>
</dbReference>
<dbReference type="EMBL" id="BRYB01002179">
    <property type="protein sequence ID" value="GMI40790.1"/>
    <property type="molecule type" value="Genomic_DNA"/>
</dbReference>
<reference evidence="2 3" key="1">
    <citation type="journal article" date="2023" name="Commun. Biol.">
        <title>Genome analysis of Parmales, the sister group of diatoms, reveals the evolutionary specialization of diatoms from phago-mixotrophs to photoautotrophs.</title>
        <authorList>
            <person name="Ban H."/>
            <person name="Sato S."/>
            <person name="Yoshikawa S."/>
            <person name="Yamada K."/>
            <person name="Nakamura Y."/>
            <person name="Ichinomiya M."/>
            <person name="Sato N."/>
            <person name="Blanc-Mathieu R."/>
            <person name="Endo H."/>
            <person name="Kuwata A."/>
            <person name="Ogata H."/>
        </authorList>
    </citation>
    <scope>NUCLEOTIDE SEQUENCE [LARGE SCALE GENOMIC DNA]</scope>
</reference>
<evidence type="ECO:0000256" key="1">
    <source>
        <dbReference type="SAM" id="MobiDB-lite"/>
    </source>
</evidence>
<name>A0ABQ6N667_9STRA</name>
<feature type="region of interest" description="Disordered" evidence="1">
    <location>
        <begin position="79"/>
        <end position="108"/>
    </location>
</feature>
<feature type="region of interest" description="Disordered" evidence="1">
    <location>
        <begin position="342"/>
        <end position="370"/>
    </location>
</feature>
<feature type="region of interest" description="Disordered" evidence="1">
    <location>
        <begin position="215"/>
        <end position="234"/>
    </location>
</feature>
<feature type="compositionally biased region" description="Low complexity" evidence="1">
    <location>
        <begin position="132"/>
        <end position="153"/>
    </location>
</feature>
<evidence type="ECO:0000313" key="2">
    <source>
        <dbReference type="EMBL" id="GMI40790.1"/>
    </source>
</evidence>
<organism evidence="2 3">
    <name type="scientific">Tetraparma gracilis</name>
    <dbReference type="NCBI Taxonomy" id="2962635"/>
    <lineage>
        <taxon>Eukaryota</taxon>
        <taxon>Sar</taxon>
        <taxon>Stramenopiles</taxon>
        <taxon>Ochrophyta</taxon>
        <taxon>Bolidophyceae</taxon>
        <taxon>Parmales</taxon>
        <taxon>Triparmaceae</taxon>
        <taxon>Tetraparma</taxon>
    </lineage>
</organism>